<evidence type="ECO:0000313" key="1">
    <source>
        <dbReference type="EMBL" id="GBM72133.1"/>
    </source>
</evidence>
<keyword evidence="2" id="KW-1185">Reference proteome</keyword>
<dbReference type="Proteomes" id="UP000499080">
    <property type="component" value="Unassembled WGS sequence"/>
</dbReference>
<dbReference type="EMBL" id="BGPR01002357">
    <property type="protein sequence ID" value="GBM72133.1"/>
    <property type="molecule type" value="Genomic_DNA"/>
</dbReference>
<dbReference type="PANTHER" id="PTHR46409:SF1">
    <property type="entry name" value="HTH PSQ-TYPE DOMAIN-CONTAINING PROTEIN"/>
    <property type="match status" value="1"/>
</dbReference>
<evidence type="ECO:0000313" key="2">
    <source>
        <dbReference type="Proteomes" id="UP000499080"/>
    </source>
</evidence>
<dbReference type="AlphaFoldDB" id="A0A4Y2I336"/>
<sequence length="223" mass="25681">MRTHLYAKWRRCDITSLPVNEIYVVCSSKVNSRNNESRNTNSFWANFSIYEYVTNALLDDFSNLIFRRCDCTVVKTGVFNGAIRRHELKLHRTFQWIICLLHFKELSLRHLLQRKSSGPSSYTADIGRNLKACEKLPLVAFNSIECELPGIDPTNLSCDQKYLLDICTTISFSVGSSDLEKRQPGMLNLARWLTTANRILKFYISTSNPSIELMTLVVFILRV</sequence>
<gene>
    <name evidence="1" type="ORF">AVEN_210163_1</name>
</gene>
<accession>A0A4Y2I336</accession>
<name>A0A4Y2I336_ARAVE</name>
<organism evidence="1 2">
    <name type="scientific">Araneus ventricosus</name>
    <name type="common">Orbweaver spider</name>
    <name type="synonym">Epeira ventricosa</name>
    <dbReference type="NCBI Taxonomy" id="182803"/>
    <lineage>
        <taxon>Eukaryota</taxon>
        <taxon>Metazoa</taxon>
        <taxon>Ecdysozoa</taxon>
        <taxon>Arthropoda</taxon>
        <taxon>Chelicerata</taxon>
        <taxon>Arachnida</taxon>
        <taxon>Araneae</taxon>
        <taxon>Araneomorphae</taxon>
        <taxon>Entelegynae</taxon>
        <taxon>Araneoidea</taxon>
        <taxon>Araneidae</taxon>
        <taxon>Araneus</taxon>
    </lineage>
</organism>
<comment type="caution">
    <text evidence="1">The sequence shown here is derived from an EMBL/GenBank/DDBJ whole genome shotgun (WGS) entry which is preliminary data.</text>
</comment>
<dbReference type="PANTHER" id="PTHR46409">
    <property type="entry name" value="HTH PSQ-TYPE DOMAIN-CONTAINING PROTEIN"/>
    <property type="match status" value="1"/>
</dbReference>
<protein>
    <submittedName>
        <fullName evidence="1">Uncharacterized protein</fullName>
    </submittedName>
</protein>
<reference evidence="1 2" key="1">
    <citation type="journal article" date="2019" name="Sci. Rep.">
        <title>Orb-weaving spider Araneus ventricosus genome elucidates the spidroin gene catalogue.</title>
        <authorList>
            <person name="Kono N."/>
            <person name="Nakamura H."/>
            <person name="Ohtoshi R."/>
            <person name="Moran D.A.P."/>
            <person name="Shinohara A."/>
            <person name="Yoshida Y."/>
            <person name="Fujiwara M."/>
            <person name="Mori M."/>
            <person name="Tomita M."/>
            <person name="Arakawa K."/>
        </authorList>
    </citation>
    <scope>NUCLEOTIDE SEQUENCE [LARGE SCALE GENOMIC DNA]</scope>
</reference>
<proteinExistence type="predicted"/>